<evidence type="ECO:0008006" key="3">
    <source>
        <dbReference type="Google" id="ProtNLM"/>
    </source>
</evidence>
<organism evidence="1 2">
    <name type="scientific">Pseudohoeflea coraliihabitans</name>
    <dbReference type="NCBI Taxonomy" id="2860393"/>
    <lineage>
        <taxon>Bacteria</taxon>
        <taxon>Pseudomonadati</taxon>
        <taxon>Pseudomonadota</taxon>
        <taxon>Alphaproteobacteria</taxon>
        <taxon>Hyphomicrobiales</taxon>
        <taxon>Rhizobiaceae</taxon>
        <taxon>Pseudohoeflea</taxon>
    </lineage>
</organism>
<proteinExistence type="predicted"/>
<protein>
    <recommendedName>
        <fullName evidence="3">Transposase</fullName>
    </recommendedName>
</protein>
<dbReference type="RefSeq" id="WP_219201300.1">
    <property type="nucleotide sequence ID" value="NZ_JAHWQX010000002.1"/>
</dbReference>
<keyword evidence="2" id="KW-1185">Reference proteome</keyword>
<dbReference type="Proteomes" id="UP001430804">
    <property type="component" value="Unassembled WGS sequence"/>
</dbReference>
<comment type="caution">
    <text evidence="1">The sequence shown here is derived from an EMBL/GenBank/DDBJ whole genome shotgun (WGS) entry which is preliminary data.</text>
</comment>
<gene>
    <name evidence="1" type="ORF">KY465_08850</name>
</gene>
<dbReference type="EMBL" id="JAHWQX010000002">
    <property type="protein sequence ID" value="MBW3097387.1"/>
    <property type="molecule type" value="Genomic_DNA"/>
</dbReference>
<sequence>MTQSHFNNLAMVFVAATLFHLVERMQIFARQIKRAMLAADRRKAAIQYAVNFKFIGGQGCV</sequence>
<accession>A0ABS6WN52</accession>
<evidence type="ECO:0000313" key="2">
    <source>
        <dbReference type="Proteomes" id="UP001430804"/>
    </source>
</evidence>
<name>A0ABS6WN52_9HYPH</name>
<reference evidence="1" key="1">
    <citation type="submission" date="2021-07" db="EMBL/GenBank/DDBJ databases">
        <title>Pseudohoeflea marina sp. nov. a polyhydroxyalcanoate-producing bacterium.</title>
        <authorList>
            <person name="Zheng W."/>
            <person name="Yu S."/>
            <person name="Huang Y."/>
        </authorList>
    </citation>
    <scope>NUCLEOTIDE SEQUENCE</scope>
    <source>
        <strain evidence="1">DP4N28-3</strain>
    </source>
</reference>
<evidence type="ECO:0000313" key="1">
    <source>
        <dbReference type="EMBL" id="MBW3097387.1"/>
    </source>
</evidence>